<reference evidence="2 3" key="1">
    <citation type="journal article" date="2012" name="J. Bacteriol.">
        <title>De Novo Genome Project of Cupriavidus basilensis OR16.</title>
        <authorList>
            <person name="Cserhati M."/>
            <person name="Kriszt B."/>
            <person name="Szoboszlay S."/>
            <person name="Toth A."/>
            <person name="Szabo I."/>
            <person name="Tancsics A."/>
            <person name="Nagy I."/>
            <person name="Horvath B."/>
            <person name="Nagy I."/>
            <person name="Kukolya J."/>
        </authorList>
    </citation>
    <scope>NUCLEOTIDE SEQUENCE [LARGE SCALE GENOMIC DNA]</scope>
    <source>
        <strain evidence="2 3">OR16</strain>
    </source>
</reference>
<proteinExistence type="predicted"/>
<dbReference type="CDD" id="cd11614">
    <property type="entry name" value="SAF_CpaB_FlgA_like"/>
    <property type="match status" value="1"/>
</dbReference>
<dbReference type="OrthoDB" id="8776995at2"/>
<dbReference type="Proteomes" id="UP000005808">
    <property type="component" value="Unassembled WGS sequence"/>
</dbReference>
<dbReference type="InterPro" id="IPR031571">
    <property type="entry name" value="RcpC_dom"/>
</dbReference>
<evidence type="ECO:0000313" key="2">
    <source>
        <dbReference type="EMBL" id="EHP39962.1"/>
    </source>
</evidence>
<protein>
    <submittedName>
        <fullName evidence="2">Flp pilus assembly protein CpaB</fullName>
    </submittedName>
</protein>
<dbReference type="PATRIC" id="fig|1127483.3.peg.5694"/>
<organism evidence="2 3">
    <name type="scientific">Cupriavidus basilensis OR16</name>
    <dbReference type="NCBI Taxonomy" id="1127483"/>
    <lineage>
        <taxon>Bacteria</taxon>
        <taxon>Pseudomonadati</taxon>
        <taxon>Pseudomonadota</taxon>
        <taxon>Betaproteobacteria</taxon>
        <taxon>Burkholderiales</taxon>
        <taxon>Burkholderiaceae</taxon>
        <taxon>Cupriavidus</taxon>
    </lineage>
</organism>
<dbReference type="NCBIfam" id="TIGR03177">
    <property type="entry name" value="pilus_cpaB"/>
    <property type="match status" value="1"/>
</dbReference>
<dbReference type="InterPro" id="IPR017592">
    <property type="entry name" value="Pilus_assmbl_Flp-typ_CpaB"/>
</dbReference>
<gene>
    <name evidence="2" type="ORF">OR16_28524</name>
</gene>
<dbReference type="Pfam" id="PF16976">
    <property type="entry name" value="RcpC"/>
    <property type="match status" value="1"/>
</dbReference>
<comment type="caution">
    <text evidence="2">The sequence shown here is derived from an EMBL/GenBank/DDBJ whole genome shotgun (WGS) entry which is preliminary data.</text>
</comment>
<dbReference type="AlphaFoldDB" id="H1SBY3"/>
<evidence type="ECO:0000259" key="1">
    <source>
        <dbReference type="SMART" id="SM00858"/>
    </source>
</evidence>
<sequence>MTSKQIRVLAIALLVLAALLALLAWRVARAPAKPAEPVAGSTQLYPVVVTVKPIEAGKPVPVDALKVEQLPINPAGAYTEVARVAGQVPVIGIGANVPVLESQLLAGLATQVKEGERAVAVAVDEVIGVGNQVQPGDFVDVFAVFRRDGQEIEGSQARMLLARLRVLAYGAGTVNETAKPAPEQMMARREGAKTAVLAVPVANVGKLAIAQQTGRLLLALRNPEDPDVPTEGLFDDPAPVLQAKVPAKGGALTATLKGGALTATLAPSDRAMAGVALAGIAGGARRDALAVKAALSPVQAPAAIAQRAHGVSASSVAQNSVEMIRGGKREIE</sequence>
<dbReference type="EMBL" id="AHJE01000077">
    <property type="protein sequence ID" value="EHP39962.1"/>
    <property type="molecule type" value="Genomic_DNA"/>
</dbReference>
<feature type="domain" description="SAF" evidence="1">
    <location>
        <begin position="45"/>
        <end position="105"/>
    </location>
</feature>
<dbReference type="SMART" id="SM00858">
    <property type="entry name" value="SAF"/>
    <property type="match status" value="1"/>
</dbReference>
<name>H1SBY3_9BURK</name>
<evidence type="ECO:0000313" key="3">
    <source>
        <dbReference type="Proteomes" id="UP000005808"/>
    </source>
</evidence>
<dbReference type="RefSeq" id="WP_006161333.1">
    <property type="nucleotide sequence ID" value="NZ_AHJE01000077.1"/>
</dbReference>
<accession>H1SBY3</accession>
<dbReference type="InterPro" id="IPR013974">
    <property type="entry name" value="SAF"/>
</dbReference>